<comment type="caution">
    <text evidence="1">The sequence shown here is derived from an EMBL/GenBank/DDBJ whole genome shotgun (WGS) entry which is preliminary data.</text>
</comment>
<sequence>MLSETSLSVPTGIQNENPRQCVVVNTTKIGEIVSYLITHPLVDCIRKQPKLVKPLQDFVDMTVKQKIDTYLNSKSENIMYNVNQQCVNSMKQRLVFLDHMISTMVNNPGLFTAEDPRDQS</sequence>
<dbReference type="EMBL" id="JARBHB010000006">
    <property type="protein sequence ID" value="KAJ8880490.1"/>
    <property type="molecule type" value="Genomic_DNA"/>
</dbReference>
<proteinExistence type="predicted"/>
<accession>A0ABQ9H879</accession>
<keyword evidence="2" id="KW-1185">Reference proteome</keyword>
<name>A0ABQ9H879_9NEOP</name>
<dbReference type="Proteomes" id="UP001159363">
    <property type="component" value="Chromosome 5"/>
</dbReference>
<evidence type="ECO:0000313" key="1">
    <source>
        <dbReference type="EMBL" id="KAJ8880490.1"/>
    </source>
</evidence>
<protein>
    <submittedName>
        <fullName evidence="1">Uncharacterized protein</fullName>
    </submittedName>
</protein>
<evidence type="ECO:0000313" key="2">
    <source>
        <dbReference type="Proteomes" id="UP001159363"/>
    </source>
</evidence>
<organism evidence="1 2">
    <name type="scientific">Dryococelus australis</name>
    <dbReference type="NCBI Taxonomy" id="614101"/>
    <lineage>
        <taxon>Eukaryota</taxon>
        <taxon>Metazoa</taxon>
        <taxon>Ecdysozoa</taxon>
        <taxon>Arthropoda</taxon>
        <taxon>Hexapoda</taxon>
        <taxon>Insecta</taxon>
        <taxon>Pterygota</taxon>
        <taxon>Neoptera</taxon>
        <taxon>Polyneoptera</taxon>
        <taxon>Phasmatodea</taxon>
        <taxon>Verophasmatodea</taxon>
        <taxon>Anareolatae</taxon>
        <taxon>Phasmatidae</taxon>
        <taxon>Eurycanthinae</taxon>
        <taxon>Dryococelus</taxon>
    </lineage>
</organism>
<gene>
    <name evidence="1" type="ORF">PR048_016960</name>
</gene>
<reference evidence="1 2" key="1">
    <citation type="submission" date="2023-02" db="EMBL/GenBank/DDBJ databases">
        <title>LHISI_Scaffold_Assembly.</title>
        <authorList>
            <person name="Stuart O.P."/>
            <person name="Cleave R."/>
            <person name="Magrath M.J.L."/>
            <person name="Mikheyev A.S."/>
        </authorList>
    </citation>
    <scope>NUCLEOTIDE SEQUENCE [LARGE SCALE GENOMIC DNA]</scope>
    <source>
        <strain evidence="1">Daus_M_001</strain>
        <tissue evidence="1">Leg muscle</tissue>
    </source>
</reference>